<feature type="transmembrane region" description="Helical" evidence="10">
    <location>
        <begin position="185"/>
        <end position="209"/>
    </location>
</feature>
<dbReference type="InterPro" id="IPR004268">
    <property type="entry name" value="MurJ"/>
</dbReference>
<evidence type="ECO:0000313" key="13">
    <source>
        <dbReference type="Proteomes" id="UP000035800"/>
    </source>
</evidence>
<dbReference type="GeneID" id="29741880"/>
<dbReference type="GO" id="GO:0009252">
    <property type="term" value="P:peptidoglycan biosynthetic process"/>
    <property type="evidence" value="ECO:0007669"/>
    <property type="project" value="UniProtKB-UniRule"/>
</dbReference>
<dbReference type="RefSeq" id="WP_016551814.1">
    <property type="nucleotide sequence ID" value="NZ_CP006694.1"/>
</dbReference>
<evidence type="ECO:0000256" key="8">
    <source>
        <dbReference type="ARBA" id="ARBA00060041"/>
    </source>
</evidence>
<evidence type="ECO:0000256" key="3">
    <source>
        <dbReference type="ARBA" id="ARBA00022692"/>
    </source>
</evidence>
<comment type="similarity">
    <text evidence="9 10 11">Belongs to the MurJ/MviN family.</text>
</comment>
<evidence type="ECO:0000256" key="7">
    <source>
        <dbReference type="ARBA" id="ARBA00023136"/>
    </source>
</evidence>
<dbReference type="PANTHER" id="PTHR47019">
    <property type="entry name" value="LIPID II FLIPPASE MURJ"/>
    <property type="match status" value="1"/>
</dbReference>
<dbReference type="NCBIfam" id="TIGR01695">
    <property type="entry name" value="murJ_mviN"/>
    <property type="match status" value="1"/>
</dbReference>
<feature type="transmembrane region" description="Helical" evidence="10">
    <location>
        <begin position="496"/>
        <end position="521"/>
    </location>
</feature>
<feature type="transmembrane region" description="Helical" evidence="10">
    <location>
        <begin position="389"/>
        <end position="409"/>
    </location>
</feature>
<dbReference type="GO" id="GO:0015648">
    <property type="term" value="F:lipid-linked peptidoglycan transporter activity"/>
    <property type="evidence" value="ECO:0007669"/>
    <property type="project" value="UniProtKB-UniRule"/>
</dbReference>
<dbReference type="PRINTS" id="PR01806">
    <property type="entry name" value="VIRFACTRMVIN"/>
</dbReference>
<reference evidence="12 13" key="1">
    <citation type="journal article" date="2012" name="Gene">
        <title>Sequence of Leptospira santarosai serovar Shermani genome and prediction of virulence-associated genes.</title>
        <authorList>
            <person name="Chou L.F."/>
            <person name="Chen Y.T."/>
            <person name="Lu C.W."/>
            <person name="Ko Y.C."/>
            <person name="Tang C.Y."/>
            <person name="Pan M.J."/>
            <person name="Tian Y.C."/>
            <person name="Chiu C.H."/>
            <person name="Hung C.C."/>
            <person name="Yang C.W."/>
        </authorList>
    </citation>
    <scope>NUCLEOTIDE SEQUENCE [LARGE SCALE GENOMIC DNA]</scope>
    <source>
        <strain evidence="12">LT 821</strain>
    </source>
</reference>
<comment type="pathway">
    <text evidence="10">Cell wall biogenesis; peptidoglycan biosynthesis.</text>
</comment>
<sequence length="535" mass="59764">MSNAASRSIALSFYTFLSRILGLIRDHYMAVSFGTGMVASAFSVAYRLPNMFRNLLAEGTLSQSFMPLYSESGRIGEEEAKVMSGAVLSFLFFVLSLLVGIVFLLSPFFLPILVGGTKEYSDLVVELTYILFFLIVTASLSAIFMAISNSKNRFFVPSLSPIILNFSYLFVFVCLFPFVKDVHDRVIVLCSAIVTGGFLQLAVQVWYVWKKKDMPEINWNWKHPAIKKIFKLMLPAVLGGGFYQLSLLVDIFLANWVQNRNPGLGAVVSLDYSQRLVQLPTGIVGVALATTILPALLQSLKKEGLPSLRRELAAALEFALFLTVPAAIGMVLLAGPILDSIYFGGKWDHLATDTATQPLIFYSLAIPFFSINKILISSYYAFQDTKTPLRIQSVSFTINIILNLSLVWFLKHSAIALSSAVSAMITFFLLGIFLKKHKVGFPWSELMRKIFRMSVPFLSLGGFLFCHQIFLYSSILNYLESIGIDYVQASRIHLSLAIFPAVLIFFVFSFIFRVDGAYLLVGKFRRKNRTSETGI</sequence>
<keyword evidence="3 10" id="KW-0812">Transmembrane</keyword>
<comment type="subcellular location">
    <subcellularLocation>
        <location evidence="1 10">Cell membrane</location>
        <topology evidence="1 10">Multi-pass membrane protein</topology>
    </subcellularLocation>
</comment>
<dbReference type="UniPathway" id="UPA00219"/>
<keyword evidence="10 11" id="KW-0813">Transport</keyword>
<dbReference type="EMBL" id="CP006694">
    <property type="protein sequence ID" value="AIT10751.1"/>
    <property type="molecule type" value="Genomic_DNA"/>
</dbReference>
<dbReference type="GO" id="GO:0005886">
    <property type="term" value="C:plasma membrane"/>
    <property type="evidence" value="ECO:0007669"/>
    <property type="project" value="UniProtKB-SubCell"/>
</dbReference>
<keyword evidence="4 10" id="KW-0133">Cell shape</keyword>
<evidence type="ECO:0000256" key="11">
    <source>
        <dbReference type="PIRNR" id="PIRNR002869"/>
    </source>
</evidence>
<comment type="function">
    <text evidence="8 10 11">Involved in peptidoglycan biosynthesis. Transports lipid-linked peptidoglycan precursors from the inner to the outer leaflet of the cytoplasmic membrane.</text>
</comment>
<feature type="transmembrane region" description="Helical" evidence="10">
    <location>
        <begin position="318"/>
        <end position="339"/>
    </location>
</feature>
<evidence type="ECO:0000313" key="12">
    <source>
        <dbReference type="EMBL" id="AIT10751.1"/>
    </source>
</evidence>
<gene>
    <name evidence="10" type="primary">murJ</name>
    <name evidence="12" type="ORF">LSS_22085</name>
</gene>
<dbReference type="Pfam" id="PF03023">
    <property type="entry name" value="MurJ"/>
    <property type="match status" value="1"/>
</dbReference>
<organism evidence="12 13">
    <name type="scientific">Leptospira santarosai serovar Shermani str. LT 821</name>
    <dbReference type="NCBI Taxonomy" id="758847"/>
    <lineage>
        <taxon>Bacteria</taxon>
        <taxon>Pseudomonadati</taxon>
        <taxon>Spirochaetota</taxon>
        <taxon>Spirochaetia</taxon>
        <taxon>Leptospirales</taxon>
        <taxon>Leptospiraceae</taxon>
        <taxon>Leptospira</taxon>
    </lineage>
</organism>
<feature type="transmembrane region" description="Helical" evidence="10">
    <location>
        <begin position="359"/>
        <end position="382"/>
    </location>
</feature>
<dbReference type="STRING" id="758847.LSS_22085"/>
<evidence type="ECO:0000256" key="9">
    <source>
        <dbReference type="ARBA" id="ARBA00061532"/>
    </source>
</evidence>
<dbReference type="Proteomes" id="UP000035800">
    <property type="component" value="Chromosome I"/>
</dbReference>
<proteinExistence type="inferred from homology"/>
<dbReference type="InterPro" id="IPR051050">
    <property type="entry name" value="Lipid_II_flippase_MurJ/MviN"/>
</dbReference>
<dbReference type="AlphaFoldDB" id="A0A097ES68"/>
<evidence type="ECO:0000256" key="5">
    <source>
        <dbReference type="ARBA" id="ARBA00022984"/>
    </source>
</evidence>
<dbReference type="GO" id="GO:0034204">
    <property type="term" value="P:lipid translocation"/>
    <property type="evidence" value="ECO:0007669"/>
    <property type="project" value="TreeGrafter"/>
</dbReference>
<feature type="transmembrane region" description="Helical" evidence="10">
    <location>
        <begin position="455"/>
        <end position="476"/>
    </location>
</feature>
<reference evidence="12 13" key="2">
    <citation type="journal article" date="2014" name="Emerg. Microbes Infect.">
        <title>Potential impact on kidney infection: a whole-genome analysis of Leptospira santarosai serovar Shermani.</title>
        <authorList>
            <person name="Chou L.F."/>
            <person name="Chen T.W."/>
            <person name="Ko Y.C."/>
            <person name="Pan M.J."/>
            <person name="Tian Y.C."/>
            <person name="Chiu C.H."/>
            <person name="Tang P."/>
            <person name="Hung C.C."/>
            <person name="Yang C.W."/>
        </authorList>
    </citation>
    <scope>NUCLEOTIDE SEQUENCE</scope>
    <source>
        <strain evidence="12 13">LT 821</strain>
    </source>
</reference>
<evidence type="ECO:0000256" key="4">
    <source>
        <dbReference type="ARBA" id="ARBA00022960"/>
    </source>
</evidence>
<feature type="transmembrane region" description="Helical" evidence="10">
    <location>
        <begin position="277"/>
        <end position="297"/>
    </location>
</feature>
<feature type="transmembrane region" description="Helical" evidence="10">
    <location>
        <begin position="90"/>
        <end position="115"/>
    </location>
</feature>
<name>A0A097ES68_9LEPT</name>
<feature type="transmembrane region" description="Helical" evidence="10">
    <location>
        <begin position="159"/>
        <end position="179"/>
    </location>
</feature>
<dbReference type="KEGG" id="lst:LSS_22085"/>
<dbReference type="CDD" id="cd13123">
    <property type="entry name" value="MATE_MurJ_like"/>
    <property type="match status" value="1"/>
</dbReference>
<accession>A0A097ES68</accession>
<keyword evidence="5 10" id="KW-0573">Peptidoglycan synthesis</keyword>
<keyword evidence="2 10" id="KW-1003">Cell membrane</keyword>
<evidence type="ECO:0000256" key="6">
    <source>
        <dbReference type="ARBA" id="ARBA00022989"/>
    </source>
</evidence>
<dbReference type="GO" id="GO:0008360">
    <property type="term" value="P:regulation of cell shape"/>
    <property type="evidence" value="ECO:0007669"/>
    <property type="project" value="UniProtKB-UniRule"/>
</dbReference>
<dbReference type="HAMAP" id="MF_02078">
    <property type="entry name" value="MurJ_MviN"/>
    <property type="match status" value="1"/>
</dbReference>
<protein>
    <recommendedName>
        <fullName evidence="10">Probable lipid II flippase MurJ</fullName>
    </recommendedName>
</protein>
<keyword evidence="10 11" id="KW-0961">Cell wall biogenesis/degradation</keyword>
<dbReference type="PIRSF" id="PIRSF002869">
    <property type="entry name" value="MviN"/>
    <property type="match status" value="1"/>
</dbReference>
<dbReference type="PANTHER" id="PTHR47019:SF1">
    <property type="entry name" value="LIPID II FLIPPASE MURJ"/>
    <property type="match status" value="1"/>
</dbReference>
<evidence type="ECO:0000256" key="1">
    <source>
        <dbReference type="ARBA" id="ARBA00004651"/>
    </source>
</evidence>
<keyword evidence="6 10" id="KW-1133">Transmembrane helix</keyword>
<feature type="transmembrane region" description="Helical" evidence="10">
    <location>
        <begin position="415"/>
        <end position="434"/>
    </location>
</feature>
<evidence type="ECO:0000256" key="10">
    <source>
        <dbReference type="HAMAP-Rule" id="MF_02078"/>
    </source>
</evidence>
<dbReference type="GO" id="GO:0071555">
    <property type="term" value="P:cell wall organization"/>
    <property type="evidence" value="ECO:0007669"/>
    <property type="project" value="UniProtKB-UniRule"/>
</dbReference>
<evidence type="ECO:0000256" key="2">
    <source>
        <dbReference type="ARBA" id="ARBA00022475"/>
    </source>
</evidence>
<feature type="transmembrane region" description="Helical" evidence="10">
    <location>
        <begin position="229"/>
        <end position="257"/>
    </location>
</feature>
<feature type="transmembrane region" description="Helical" evidence="10">
    <location>
        <begin position="127"/>
        <end position="147"/>
    </location>
</feature>
<keyword evidence="7 10" id="KW-0472">Membrane</keyword>